<dbReference type="EMBL" id="CAJNOO010003541">
    <property type="protein sequence ID" value="CAF1342507.1"/>
    <property type="molecule type" value="Genomic_DNA"/>
</dbReference>
<gene>
    <name evidence="2" type="ORF">RFH988_LOCUS31860</name>
</gene>
<evidence type="ECO:0000313" key="3">
    <source>
        <dbReference type="Proteomes" id="UP000663882"/>
    </source>
</evidence>
<name>A0A815GRZ4_9BILA</name>
<feature type="region of interest" description="Disordered" evidence="1">
    <location>
        <begin position="54"/>
        <end position="123"/>
    </location>
</feature>
<dbReference type="Proteomes" id="UP000663882">
    <property type="component" value="Unassembled WGS sequence"/>
</dbReference>
<feature type="compositionally biased region" description="Acidic residues" evidence="1">
    <location>
        <begin position="114"/>
        <end position="123"/>
    </location>
</feature>
<accession>A0A815GRZ4</accession>
<sequence>ADQKRQAAMEKERKARQARMKKEREEARQKLHDKYNIKKNDEFFIPVHSKTTTLNEYQARERHQASSNQADDGSTIRKMNLSINDNDKMILDDYSSSAEKNYQQKDGNSKEENGDIDLIEESK</sequence>
<feature type="compositionally biased region" description="Polar residues" evidence="1">
    <location>
        <begin position="94"/>
        <end position="106"/>
    </location>
</feature>
<reference evidence="2" key="1">
    <citation type="submission" date="2021-02" db="EMBL/GenBank/DDBJ databases">
        <authorList>
            <person name="Nowell W R."/>
        </authorList>
    </citation>
    <scope>NUCLEOTIDE SEQUENCE</scope>
</reference>
<feature type="non-terminal residue" evidence="2">
    <location>
        <position position="1"/>
    </location>
</feature>
<proteinExistence type="predicted"/>
<evidence type="ECO:0000256" key="1">
    <source>
        <dbReference type="SAM" id="MobiDB-lite"/>
    </source>
</evidence>
<dbReference type="Gene3D" id="1.20.5.580">
    <property type="entry name" value="Single Helix bin"/>
    <property type="match status" value="1"/>
</dbReference>
<feature type="region of interest" description="Disordered" evidence="1">
    <location>
        <begin position="1"/>
        <end position="32"/>
    </location>
</feature>
<protein>
    <submittedName>
        <fullName evidence="2">Uncharacterized protein</fullName>
    </submittedName>
</protein>
<dbReference type="AlphaFoldDB" id="A0A815GRZ4"/>
<evidence type="ECO:0000313" key="2">
    <source>
        <dbReference type="EMBL" id="CAF1342507.1"/>
    </source>
</evidence>
<comment type="caution">
    <text evidence="2">The sequence shown here is derived from an EMBL/GenBank/DDBJ whole genome shotgun (WGS) entry which is preliminary data.</text>
</comment>
<organism evidence="2 3">
    <name type="scientific">Rotaria sordida</name>
    <dbReference type="NCBI Taxonomy" id="392033"/>
    <lineage>
        <taxon>Eukaryota</taxon>
        <taxon>Metazoa</taxon>
        <taxon>Spiralia</taxon>
        <taxon>Gnathifera</taxon>
        <taxon>Rotifera</taxon>
        <taxon>Eurotatoria</taxon>
        <taxon>Bdelloidea</taxon>
        <taxon>Philodinida</taxon>
        <taxon>Philodinidae</taxon>
        <taxon>Rotaria</taxon>
    </lineage>
</organism>